<dbReference type="AlphaFoldDB" id="A0A1N7J822"/>
<dbReference type="STRING" id="484498.SAMN05421686_101462"/>
<dbReference type="PANTHER" id="PTHR35868">
    <property type="entry name" value="DUF2804 DOMAIN-CONTAINING PROTEIN-RELATED"/>
    <property type="match status" value="1"/>
</dbReference>
<dbReference type="RefSeq" id="WP_076514070.1">
    <property type="nucleotide sequence ID" value="NZ_FTOH01000001.1"/>
</dbReference>
<accession>A0A1N7J822</accession>
<dbReference type="OrthoDB" id="9134802at2"/>
<organism evidence="1 2">
    <name type="scientific">Thalassolituus maritimus</name>
    <dbReference type="NCBI Taxonomy" id="484498"/>
    <lineage>
        <taxon>Bacteria</taxon>
        <taxon>Pseudomonadati</taxon>
        <taxon>Pseudomonadota</taxon>
        <taxon>Gammaproteobacteria</taxon>
        <taxon>Oceanospirillales</taxon>
        <taxon>Oceanospirillaceae</taxon>
        <taxon>Thalassolituus</taxon>
    </lineage>
</organism>
<gene>
    <name evidence="1" type="ORF">SAMN05421686_101462</name>
</gene>
<protein>
    <recommendedName>
        <fullName evidence="3">DUF2804 domain-containing protein</fullName>
    </recommendedName>
</protein>
<dbReference type="PANTHER" id="PTHR35868:SF4">
    <property type="entry name" value="DUF2804 DOMAIN-CONTAINING PROTEIN"/>
    <property type="match status" value="1"/>
</dbReference>
<dbReference type="EMBL" id="FTOH01000001">
    <property type="protein sequence ID" value="SIS45505.1"/>
    <property type="molecule type" value="Genomic_DNA"/>
</dbReference>
<reference evidence="2" key="1">
    <citation type="submission" date="2017-01" db="EMBL/GenBank/DDBJ databases">
        <authorList>
            <person name="Varghese N."/>
            <person name="Submissions S."/>
        </authorList>
    </citation>
    <scope>NUCLEOTIDE SEQUENCE [LARGE SCALE GENOMIC DNA]</scope>
    <source>
        <strain evidence="2">DSM 24913</strain>
    </source>
</reference>
<name>A0A1N7J822_9GAMM</name>
<sequence>MTPRDRLIDEHGQPLFGRFDTPVSDINFRDYKLRTPMGKPILPKKRDQHFNQFQFVSVSADPLFIGLAIVRLRFASHAFLYLYDQSAERWKEYRFTRPFRRGLRFGQQPNQDIVSFVKGRNRLTIKASNRPGVRQVRVSMADGTSIRASIDESTHYLPMSVCTRTGFSGWTYTQKSNARVCQGEVQWQGRTYNLESLRALAGVDWTGGYMRHETSWNWASISGRLNDQRKIGLNLSAGVNETGFSENTLWIDGVPTVMPGVHFQFNRDDTDSGWSVTSHDNSIRLHFDPVVNYHDHTNAIIAASNFRQYLGRYSGEIDLPHETIHIDNLWGLAEDHYARW</sequence>
<evidence type="ECO:0008006" key="3">
    <source>
        <dbReference type="Google" id="ProtNLM"/>
    </source>
</evidence>
<evidence type="ECO:0000313" key="1">
    <source>
        <dbReference type="EMBL" id="SIS45505.1"/>
    </source>
</evidence>
<keyword evidence="2" id="KW-1185">Reference proteome</keyword>
<dbReference type="InterPro" id="IPR021243">
    <property type="entry name" value="DUF2804"/>
</dbReference>
<evidence type="ECO:0000313" key="2">
    <source>
        <dbReference type="Proteomes" id="UP000185639"/>
    </source>
</evidence>
<dbReference type="Pfam" id="PF10974">
    <property type="entry name" value="DUF2804"/>
    <property type="match status" value="1"/>
</dbReference>
<dbReference type="Proteomes" id="UP000185639">
    <property type="component" value="Unassembled WGS sequence"/>
</dbReference>
<proteinExistence type="predicted"/>